<dbReference type="OrthoDB" id="10254945at2759"/>
<name>A0A6A6R0K6_9PEZI</name>
<evidence type="ECO:0000313" key="1">
    <source>
        <dbReference type="EMBL" id="KAF2497892.1"/>
    </source>
</evidence>
<evidence type="ECO:0000313" key="2">
    <source>
        <dbReference type="Proteomes" id="UP000799750"/>
    </source>
</evidence>
<dbReference type="EMBL" id="MU004186">
    <property type="protein sequence ID" value="KAF2497892.1"/>
    <property type="molecule type" value="Genomic_DNA"/>
</dbReference>
<dbReference type="Proteomes" id="UP000799750">
    <property type="component" value="Unassembled WGS sequence"/>
</dbReference>
<organism evidence="1 2">
    <name type="scientific">Lophium mytilinum</name>
    <dbReference type="NCBI Taxonomy" id="390894"/>
    <lineage>
        <taxon>Eukaryota</taxon>
        <taxon>Fungi</taxon>
        <taxon>Dikarya</taxon>
        <taxon>Ascomycota</taxon>
        <taxon>Pezizomycotina</taxon>
        <taxon>Dothideomycetes</taxon>
        <taxon>Pleosporomycetidae</taxon>
        <taxon>Mytilinidiales</taxon>
        <taxon>Mytilinidiaceae</taxon>
        <taxon>Lophium</taxon>
    </lineage>
</organism>
<sequence length="400" mass="45110">MHAIFQNQPLADRLCSGEEGTGSTYSPAHMTENHAMYSKCYQGNKGVIMPVELDNIIHPVFDQANFDCDGHVYDAIKPALRLASLFITEEKILGWWTSVVQSKLTLEQPAIIFPEHSSSPELYQQRLKATLSRDAKIDANSALAGVRNRFNSLAKGTTFRFLKGSEKDADVFSAHGKQWWKSHGNPTIGLADTFASYAEDLHIRNEEREIEILEYLDSVQRKGDLDVSTVIPRTKYTAQDVCFLFRLAQTLTHELAHAFFALPWGNSLPEPLFKHDDPEAEIGLSWEQSVFGALPTASEYFEASCHCCESSVTIEHWGARVDAKDAADTMPPNSKRHLILPMSWVRDWFLKSTWAVITAQGPDAMQHPQPVSVIYQQDKEWRPANVVDALTVARHMPRRQ</sequence>
<protein>
    <submittedName>
        <fullName evidence="1">Uncharacterized protein</fullName>
    </submittedName>
</protein>
<gene>
    <name evidence="1" type="ORF">BU16DRAFT_537485</name>
</gene>
<keyword evidence="2" id="KW-1185">Reference proteome</keyword>
<proteinExistence type="predicted"/>
<reference evidence="1" key="1">
    <citation type="journal article" date="2020" name="Stud. Mycol.">
        <title>101 Dothideomycetes genomes: a test case for predicting lifestyles and emergence of pathogens.</title>
        <authorList>
            <person name="Haridas S."/>
            <person name="Albert R."/>
            <person name="Binder M."/>
            <person name="Bloem J."/>
            <person name="Labutti K."/>
            <person name="Salamov A."/>
            <person name="Andreopoulos B."/>
            <person name="Baker S."/>
            <person name="Barry K."/>
            <person name="Bills G."/>
            <person name="Bluhm B."/>
            <person name="Cannon C."/>
            <person name="Castanera R."/>
            <person name="Culley D."/>
            <person name="Daum C."/>
            <person name="Ezra D."/>
            <person name="Gonzalez J."/>
            <person name="Henrissat B."/>
            <person name="Kuo A."/>
            <person name="Liang C."/>
            <person name="Lipzen A."/>
            <person name="Lutzoni F."/>
            <person name="Magnuson J."/>
            <person name="Mondo S."/>
            <person name="Nolan M."/>
            <person name="Ohm R."/>
            <person name="Pangilinan J."/>
            <person name="Park H.-J."/>
            <person name="Ramirez L."/>
            <person name="Alfaro M."/>
            <person name="Sun H."/>
            <person name="Tritt A."/>
            <person name="Yoshinaga Y."/>
            <person name="Zwiers L.-H."/>
            <person name="Turgeon B."/>
            <person name="Goodwin S."/>
            <person name="Spatafora J."/>
            <person name="Crous P."/>
            <person name="Grigoriev I."/>
        </authorList>
    </citation>
    <scope>NUCLEOTIDE SEQUENCE</scope>
    <source>
        <strain evidence="1">CBS 269.34</strain>
    </source>
</reference>
<dbReference type="AlphaFoldDB" id="A0A6A6R0K6"/>
<accession>A0A6A6R0K6</accession>